<dbReference type="EMBL" id="JAKUCV010007742">
    <property type="protein sequence ID" value="KAJ4822184.1"/>
    <property type="molecule type" value="Genomic_DNA"/>
</dbReference>
<evidence type="ECO:0000256" key="1">
    <source>
        <dbReference type="ARBA" id="ARBA00007626"/>
    </source>
</evidence>
<sequence>MELSMLGCVFQTTLTHPLQLHFSLPVITCSSPATAGGGARTKSFKQSSAALAPAAATLLVEPSNEPQLPPPSRTKSFKQSSAGSRRSWPNSYRDRQATILEIQKSPDIYSALERLGGELRVQDMNAVLRTLGKQSRWKELSQLFDWMGQHSKINDASYCSYIKFIGTGPNPAKAIEIYNDIPDESTKSNVFICNAVLSCLVKRGKFDSSIKMFREMKRNGLTPDAITYTTLLTGCMKVKQGYSKALDLVQELTFNGLQMDTVMYGTLLAICASNNQGEEAENYFNKMKDEGHRPNEFHYSSLLNAYAFSGDYKKAEELVQEMKSSGLVPNKVILTTLLKVYVRGGLFEKSRDLLAELEAQGYAETEMPYCLLMNGFAKRGHIDEARSVFNEMKQKGAKSDGYSYSIMMSALCRAGLFEEAKELAKEFEAKYDKYDVVILNTMLCAYCRAGEMEGVMHIMKKMDEVAISPNYHTFHILIKYFCKEKLYLLAYQTMQDMHKKGHQPEEELSSSLIFHLGRTKAHSEAFSVYSMLRYSKRTMCKALHEKILHILISAKLLKDAYIVVKDNAESISPPAIKKFANAFVKQGNINLINDVLKAIHSSGIKLDQGLFEVAVSRYISQPEKKDLLLQLLQWMPGHGYAVNSKTRNLILKNSQLFGRHVIADILSKQFMISRSLKPN</sequence>
<feature type="repeat" description="PPR" evidence="3">
    <location>
        <begin position="224"/>
        <end position="259"/>
    </location>
</feature>
<feature type="repeat" description="PPR" evidence="3">
    <location>
        <begin position="295"/>
        <end position="329"/>
    </location>
</feature>
<dbReference type="InterPro" id="IPR002885">
    <property type="entry name" value="PPR_rpt"/>
</dbReference>
<dbReference type="OrthoDB" id="185373at2759"/>
<dbReference type="SUPFAM" id="SSF81901">
    <property type="entry name" value="HCP-like"/>
    <property type="match status" value="1"/>
</dbReference>
<feature type="repeat" description="PPR" evidence="3">
    <location>
        <begin position="260"/>
        <end position="294"/>
    </location>
</feature>
<reference evidence="5" key="1">
    <citation type="submission" date="2022-02" db="EMBL/GenBank/DDBJ databases">
        <authorList>
            <person name="Henning P.M."/>
            <person name="McCubbin A.G."/>
            <person name="Shore J.S."/>
        </authorList>
    </citation>
    <scope>NUCLEOTIDE SEQUENCE</scope>
    <source>
        <strain evidence="5">F60SS</strain>
        <tissue evidence="5">Leaves</tissue>
    </source>
</reference>
<feature type="repeat" description="PPR" evidence="3">
    <location>
        <begin position="470"/>
        <end position="504"/>
    </location>
</feature>
<accession>A0A9Q0EZ29</accession>
<keyword evidence="2" id="KW-0677">Repeat</keyword>
<dbReference type="AlphaFoldDB" id="A0A9Q0EZ29"/>
<evidence type="ECO:0008006" key="7">
    <source>
        <dbReference type="Google" id="ProtNLM"/>
    </source>
</evidence>
<evidence type="ECO:0000313" key="5">
    <source>
        <dbReference type="EMBL" id="KAJ4822184.1"/>
    </source>
</evidence>
<evidence type="ECO:0000256" key="2">
    <source>
        <dbReference type="ARBA" id="ARBA00022737"/>
    </source>
</evidence>
<feature type="repeat" description="PPR" evidence="3">
    <location>
        <begin position="365"/>
        <end position="399"/>
    </location>
</feature>
<evidence type="ECO:0000313" key="6">
    <source>
        <dbReference type="Proteomes" id="UP001141552"/>
    </source>
</evidence>
<feature type="repeat" description="PPR" evidence="3">
    <location>
        <begin position="435"/>
        <end position="469"/>
    </location>
</feature>
<dbReference type="Gene3D" id="1.25.40.10">
    <property type="entry name" value="Tetratricopeptide repeat domain"/>
    <property type="match status" value="4"/>
</dbReference>
<comment type="caution">
    <text evidence="5">The sequence shown here is derived from an EMBL/GenBank/DDBJ whole genome shotgun (WGS) entry which is preliminary data.</text>
</comment>
<evidence type="ECO:0000256" key="4">
    <source>
        <dbReference type="SAM" id="MobiDB-lite"/>
    </source>
</evidence>
<dbReference type="Pfam" id="PF01535">
    <property type="entry name" value="PPR"/>
    <property type="match status" value="1"/>
</dbReference>
<comment type="similarity">
    <text evidence="1">Belongs to the PPR family. P subfamily.</text>
</comment>
<reference evidence="5" key="2">
    <citation type="journal article" date="2023" name="Plants (Basel)">
        <title>Annotation of the Turnera subulata (Passifloraceae) Draft Genome Reveals the S-Locus Evolved after the Divergence of Turneroideae from Passifloroideae in a Stepwise Manner.</title>
        <authorList>
            <person name="Henning P.M."/>
            <person name="Roalson E.H."/>
            <person name="Mir W."/>
            <person name="McCubbin A.G."/>
            <person name="Shore J.S."/>
        </authorList>
    </citation>
    <scope>NUCLEOTIDE SEQUENCE</scope>
    <source>
        <strain evidence="5">F60SS</strain>
    </source>
</reference>
<feature type="repeat" description="PPR" evidence="3">
    <location>
        <begin position="189"/>
        <end position="223"/>
    </location>
</feature>
<name>A0A9Q0EZ29_9ROSI</name>
<organism evidence="5 6">
    <name type="scientific">Turnera subulata</name>
    <dbReference type="NCBI Taxonomy" id="218843"/>
    <lineage>
        <taxon>Eukaryota</taxon>
        <taxon>Viridiplantae</taxon>
        <taxon>Streptophyta</taxon>
        <taxon>Embryophyta</taxon>
        <taxon>Tracheophyta</taxon>
        <taxon>Spermatophyta</taxon>
        <taxon>Magnoliopsida</taxon>
        <taxon>eudicotyledons</taxon>
        <taxon>Gunneridae</taxon>
        <taxon>Pentapetalae</taxon>
        <taxon>rosids</taxon>
        <taxon>fabids</taxon>
        <taxon>Malpighiales</taxon>
        <taxon>Passifloraceae</taxon>
        <taxon>Turnera</taxon>
    </lineage>
</organism>
<dbReference type="NCBIfam" id="TIGR00756">
    <property type="entry name" value="PPR"/>
    <property type="match status" value="7"/>
</dbReference>
<dbReference type="InterPro" id="IPR011990">
    <property type="entry name" value="TPR-like_helical_dom_sf"/>
</dbReference>
<protein>
    <recommendedName>
        <fullName evidence="7">Pentacotripeptide-repeat region of PRORP domain-containing protein</fullName>
    </recommendedName>
</protein>
<feature type="compositionally biased region" description="Polar residues" evidence="4">
    <location>
        <begin position="73"/>
        <end position="89"/>
    </location>
</feature>
<dbReference type="PANTHER" id="PTHR47447:SF17">
    <property type="entry name" value="OS12G0638900 PROTEIN"/>
    <property type="match status" value="1"/>
</dbReference>
<gene>
    <name evidence="5" type="ORF">Tsubulata_022722</name>
</gene>
<proteinExistence type="inferred from homology"/>
<keyword evidence="6" id="KW-1185">Reference proteome</keyword>
<feature type="repeat" description="PPR" evidence="3">
    <location>
        <begin position="400"/>
        <end position="430"/>
    </location>
</feature>
<dbReference type="Pfam" id="PF13041">
    <property type="entry name" value="PPR_2"/>
    <property type="match status" value="4"/>
</dbReference>
<feature type="region of interest" description="Disordered" evidence="4">
    <location>
        <begin position="62"/>
        <end position="89"/>
    </location>
</feature>
<dbReference type="PROSITE" id="PS51375">
    <property type="entry name" value="PPR"/>
    <property type="match status" value="8"/>
</dbReference>
<evidence type="ECO:0000256" key="3">
    <source>
        <dbReference type="PROSITE-ProRule" id="PRU00708"/>
    </source>
</evidence>
<dbReference type="PANTHER" id="PTHR47447">
    <property type="entry name" value="OS03G0856100 PROTEIN"/>
    <property type="match status" value="1"/>
</dbReference>
<dbReference type="Proteomes" id="UP001141552">
    <property type="component" value="Unassembled WGS sequence"/>
</dbReference>